<dbReference type="InterPro" id="IPR029044">
    <property type="entry name" value="Nucleotide-diphossugar_trans"/>
</dbReference>
<comment type="similarity">
    <text evidence="2">Belongs to the glycosyltransferase 8 family.</text>
</comment>
<evidence type="ECO:0000256" key="5">
    <source>
        <dbReference type="ARBA" id="ARBA00022968"/>
    </source>
</evidence>
<gene>
    <name evidence="8" type="primary">LOC111085409</name>
</gene>
<keyword evidence="6" id="KW-0472">Membrane</keyword>
<proteinExistence type="inferred from homology"/>
<protein>
    <submittedName>
        <fullName evidence="8">Glucoside xylosyltransferase 1-like</fullName>
    </submittedName>
</protein>
<dbReference type="PANTHER" id="PTHR46012">
    <property type="entry name" value="IP22168P"/>
    <property type="match status" value="1"/>
</dbReference>
<evidence type="ECO:0000313" key="8">
    <source>
        <dbReference type="RefSeq" id="XP_022239539.1"/>
    </source>
</evidence>
<keyword evidence="7" id="KW-1185">Reference proteome</keyword>
<keyword evidence="6" id="KW-1133">Transmembrane helix</keyword>
<dbReference type="PANTHER" id="PTHR46012:SF2">
    <property type="entry name" value="IP22168P"/>
    <property type="match status" value="1"/>
</dbReference>
<dbReference type="RefSeq" id="XP_022239539.1">
    <property type="nucleotide sequence ID" value="XM_022383831.1"/>
</dbReference>
<evidence type="ECO:0000256" key="3">
    <source>
        <dbReference type="ARBA" id="ARBA00022676"/>
    </source>
</evidence>
<organism evidence="7 8">
    <name type="scientific">Limulus polyphemus</name>
    <name type="common">Atlantic horseshoe crab</name>
    <dbReference type="NCBI Taxonomy" id="6850"/>
    <lineage>
        <taxon>Eukaryota</taxon>
        <taxon>Metazoa</taxon>
        <taxon>Ecdysozoa</taxon>
        <taxon>Arthropoda</taxon>
        <taxon>Chelicerata</taxon>
        <taxon>Merostomata</taxon>
        <taxon>Xiphosura</taxon>
        <taxon>Limulidae</taxon>
        <taxon>Limulus</taxon>
    </lineage>
</organism>
<keyword evidence="3" id="KW-0328">Glycosyltransferase</keyword>
<evidence type="ECO:0000313" key="7">
    <source>
        <dbReference type="Proteomes" id="UP000694941"/>
    </source>
</evidence>
<sequence>MFSFSSDEGSLRKALDMRIRSLYLHRRLIFLIKMVILLVVIGLAILFINSEIKNIFRNISKSQEERKIKKDLEIDQLLPPEEVELPPMPGFEKVERHPDTVYMTTTICGDRIEQAIIMIKSAIALCRNPLHIILMTEDHLRDPIEEAVNSWSQDAMKHVTFEYHGIMYPDWLNVSEWKWLYSLCSTHKIFLPSSLRHIDAVVLADTDVLFLRPVTEFYNHIRRFRPENVMGLAIESPAPRTGWYPSHRINIPIYKDQGLNGGVWLIK</sequence>
<evidence type="ECO:0000256" key="6">
    <source>
        <dbReference type="SAM" id="Phobius"/>
    </source>
</evidence>
<evidence type="ECO:0000256" key="2">
    <source>
        <dbReference type="ARBA" id="ARBA00006351"/>
    </source>
</evidence>
<dbReference type="Gene3D" id="3.90.550.10">
    <property type="entry name" value="Spore Coat Polysaccharide Biosynthesis Protein SpsA, Chain A"/>
    <property type="match status" value="1"/>
</dbReference>
<feature type="transmembrane region" description="Helical" evidence="6">
    <location>
        <begin position="28"/>
        <end position="48"/>
    </location>
</feature>
<dbReference type="GeneID" id="111085409"/>
<keyword evidence="5" id="KW-0735">Signal-anchor</keyword>
<accession>A0ABM1S7D4</accession>
<evidence type="ECO:0000256" key="1">
    <source>
        <dbReference type="ARBA" id="ARBA00004606"/>
    </source>
</evidence>
<dbReference type="SUPFAM" id="SSF53448">
    <property type="entry name" value="Nucleotide-diphospho-sugar transferases"/>
    <property type="match status" value="1"/>
</dbReference>
<keyword evidence="4" id="KW-0808">Transferase</keyword>
<name>A0ABM1S7D4_LIMPO</name>
<reference evidence="8" key="1">
    <citation type="submission" date="2025-08" db="UniProtKB">
        <authorList>
            <consortium name="RefSeq"/>
        </authorList>
    </citation>
    <scope>IDENTIFICATION</scope>
    <source>
        <tissue evidence="8">Muscle</tissue>
    </source>
</reference>
<dbReference type="InterPro" id="IPR051993">
    <property type="entry name" value="Glycosyltransferase_8"/>
</dbReference>
<comment type="subcellular location">
    <subcellularLocation>
        <location evidence="1">Membrane</location>
        <topology evidence="1">Single-pass type II membrane protein</topology>
    </subcellularLocation>
</comment>
<keyword evidence="6" id="KW-0812">Transmembrane</keyword>
<evidence type="ECO:0000256" key="4">
    <source>
        <dbReference type="ARBA" id="ARBA00022679"/>
    </source>
</evidence>
<dbReference type="Proteomes" id="UP000694941">
    <property type="component" value="Unplaced"/>
</dbReference>